<protein>
    <submittedName>
        <fullName evidence="2">Uncharacterized protein</fullName>
    </submittedName>
</protein>
<reference evidence="2 3" key="1">
    <citation type="journal article" date="2020" name="Microorganisms">
        <title>Osmotic Adaptation and Compatible Solute Biosynthesis of Phototrophic Bacteria as Revealed from Genome Analyses.</title>
        <authorList>
            <person name="Imhoff J.F."/>
            <person name="Rahn T."/>
            <person name="Kunzel S."/>
            <person name="Keller A."/>
            <person name="Neulinger S.C."/>
        </authorList>
    </citation>
    <scope>NUCLEOTIDE SEQUENCE [LARGE SCALE GENOMIC DNA]</scope>
    <source>
        <strain evidence="2 3">DSM 9895</strain>
    </source>
</reference>
<comment type="caution">
    <text evidence="2">The sequence shown here is derived from an EMBL/GenBank/DDBJ whole genome shotgun (WGS) entry which is preliminary data.</text>
</comment>
<proteinExistence type="predicted"/>
<evidence type="ECO:0000313" key="2">
    <source>
        <dbReference type="EMBL" id="MBK1670795.1"/>
    </source>
</evidence>
<feature type="region of interest" description="Disordered" evidence="1">
    <location>
        <begin position="1"/>
        <end position="26"/>
    </location>
</feature>
<name>A0ABS1DJV7_9PROT</name>
<keyword evidence="3" id="KW-1185">Reference proteome</keyword>
<feature type="compositionally biased region" description="Low complexity" evidence="1">
    <location>
        <begin position="1"/>
        <end position="18"/>
    </location>
</feature>
<evidence type="ECO:0000313" key="3">
    <source>
        <dbReference type="Proteomes" id="UP001296873"/>
    </source>
</evidence>
<organism evidence="2 3">
    <name type="scientific">Rhodovibrio sodomensis</name>
    <dbReference type="NCBI Taxonomy" id="1088"/>
    <lineage>
        <taxon>Bacteria</taxon>
        <taxon>Pseudomonadati</taxon>
        <taxon>Pseudomonadota</taxon>
        <taxon>Alphaproteobacteria</taxon>
        <taxon>Rhodospirillales</taxon>
        <taxon>Rhodovibrionaceae</taxon>
        <taxon>Rhodovibrio</taxon>
    </lineage>
</organism>
<accession>A0ABS1DJV7</accession>
<dbReference type="Proteomes" id="UP001296873">
    <property type="component" value="Unassembled WGS sequence"/>
</dbReference>
<evidence type="ECO:0000256" key="1">
    <source>
        <dbReference type="SAM" id="MobiDB-lite"/>
    </source>
</evidence>
<dbReference type="RefSeq" id="WP_200343243.1">
    <property type="nucleotide sequence ID" value="NZ_NRRL01000117.1"/>
</dbReference>
<sequence>MAPRLPTTAAPGAATTTPVRRQGDDQRLCDIRTPVHKGWESKRLHGWKDRNVFVGHATRPVQDESLMGPEISWCEWHCAGQWDVCYGTDVPGTGREMYFSFSDPTDADAFEAWRAKRRSEREDRQEGA</sequence>
<gene>
    <name evidence="2" type="ORF">CKO28_22520</name>
</gene>
<dbReference type="EMBL" id="NRRL01000117">
    <property type="protein sequence ID" value="MBK1670795.1"/>
    <property type="molecule type" value="Genomic_DNA"/>
</dbReference>